<dbReference type="EMBL" id="CP110533">
    <property type="protein sequence ID" value="WFC83926.1"/>
    <property type="molecule type" value="Genomic_DNA"/>
</dbReference>
<keyword evidence="3" id="KW-1185">Reference proteome</keyword>
<protein>
    <recommendedName>
        <fullName evidence="1">GIY-YIG catalytic domain-containing protein</fullName>
    </recommendedName>
</protein>
<accession>A0ABY8E9V0</accession>
<sequence length="193" mass="21663">MSRPTPVPAINGVYFWWFKEIPPGVPTEGCLTHDGLTLLYVGISPDKKGKPNSRANLKTRIKTHYSGNAEGSTLRRTLGVLLAVVSNYPLRRVGRGNRTTFTHAGEQWLDLWMEQNAKVSWIADEEPWVLEEVLIRSIPLPLNIKGNTHPFKATLSAMRSKAMAEAKLMEIANETGFSRRQVVEIVEQAVRVE</sequence>
<dbReference type="RefSeq" id="WP_277718538.1">
    <property type="nucleotide sequence ID" value="NZ_CP110533.1"/>
</dbReference>
<proteinExistence type="predicted"/>
<evidence type="ECO:0000313" key="3">
    <source>
        <dbReference type="Proteomes" id="UP001219309"/>
    </source>
</evidence>
<dbReference type="Proteomes" id="UP001219309">
    <property type="component" value="Chromosome"/>
</dbReference>
<dbReference type="Pfam" id="PF20815">
    <property type="entry name" value="GIY_YIG_2"/>
    <property type="match status" value="1"/>
</dbReference>
<evidence type="ECO:0000313" key="2">
    <source>
        <dbReference type="EMBL" id="WFC83926.1"/>
    </source>
</evidence>
<gene>
    <name evidence="2" type="ORF">OM418_06860</name>
</gene>
<name>A0ABY8E9V0_9ENTR</name>
<feature type="domain" description="GIY-YIG catalytic" evidence="1">
    <location>
        <begin position="12"/>
        <end position="161"/>
    </location>
</feature>
<dbReference type="InterPro" id="IPR049311">
    <property type="entry name" value="GIY_YIG_cat"/>
</dbReference>
<reference evidence="2 3" key="1">
    <citation type="submission" date="2022-10" db="EMBL/GenBank/DDBJ databases">
        <title>Dissemination of Carbapenem-producing Enterobacteriaceae in the natural water sources, Central Thailand.</title>
        <authorList>
            <person name="Songsaeng W."/>
            <person name="Prapasarakul N."/>
            <person name="Am-In N."/>
            <person name="Wongsurawat T."/>
            <person name="Sirichokchatchawan W."/>
        </authorList>
    </citation>
    <scope>NUCLEOTIDE SEQUENCE [LARGE SCALE GENOMIC DNA]</scope>
    <source>
        <strain evidence="2 3">WS12-3</strain>
    </source>
</reference>
<organism evidence="2 3">
    <name type="scientific">Enterobacter quasiroggenkampii</name>
    <dbReference type="NCBI Taxonomy" id="2497436"/>
    <lineage>
        <taxon>Bacteria</taxon>
        <taxon>Pseudomonadati</taxon>
        <taxon>Pseudomonadota</taxon>
        <taxon>Gammaproteobacteria</taxon>
        <taxon>Enterobacterales</taxon>
        <taxon>Enterobacteriaceae</taxon>
        <taxon>Enterobacter</taxon>
    </lineage>
</organism>
<evidence type="ECO:0000259" key="1">
    <source>
        <dbReference type="Pfam" id="PF20815"/>
    </source>
</evidence>